<dbReference type="EMBL" id="CADEPI010000197">
    <property type="protein sequence ID" value="CAB3379945.1"/>
    <property type="molecule type" value="Genomic_DNA"/>
</dbReference>
<protein>
    <recommendedName>
        <fullName evidence="10">Fatty acyl-CoA reductase</fullName>
        <ecNumber evidence="10">1.2.1.84</ecNumber>
    </recommendedName>
</protein>
<dbReference type="FunFam" id="3.40.50.720:FF:000143">
    <property type="entry name" value="Fatty acyl-CoA reductase"/>
    <property type="match status" value="1"/>
</dbReference>
<evidence type="ECO:0000256" key="8">
    <source>
        <dbReference type="ARBA" id="ARBA00023136"/>
    </source>
</evidence>
<dbReference type="PANTHER" id="PTHR11011:SF116">
    <property type="entry name" value="FATTY ACYL-COA REDUCTASE CG5065-RELATED"/>
    <property type="match status" value="1"/>
</dbReference>
<feature type="region of interest" description="Disordered" evidence="11">
    <location>
        <begin position="1"/>
        <end position="29"/>
    </location>
</feature>
<evidence type="ECO:0000313" key="14">
    <source>
        <dbReference type="EMBL" id="CAB3379945.1"/>
    </source>
</evidence>
<dbReference type="PANTHER" id="PTHR11011">
    <property type="entry name" value="MALE STERILITY PROTEIN 2-RELATED"/>
    <property type="match status" value="1"/>
</dbReference>
<comment type="function">
    <text evidence="10">Catalyzes the reduction of fatty acyl-CoA to fatty alcohols.</text>
</comment>
<dbReference type="CDD" id="cd05236">
    <property type="entry name" value="FAR-N_SDR_e"/>
    <property type="match status" value="1"/>
</dbReference>
<dbReference type="InterPro" id="IPR026055">
    <property type="entry name" value="FAR"/>
</dbReference>
<dbReference type="Gene3D" id="3.40.50.720">
    <property type="entry name" value="NAD(P)-binding Rossmann-like Domain"/>
    <property type="match status" value="1"/>
</dbReference>
<dbReference type="Proteomes" id="UP000494165">
    <property type="component" value="Unassembled WGS sequence"/>
</dbReference>
<dbReference type="Pfam" id="PF07993">
    <property type="entry name" value="NAD_binding_4"/>
    <property type="match status" value="1"/>
</dbReference>
<evidence type="ECO:0000259" key="13">
    <source>
        <dbReference type="Pfam" id="PF07993"/>
    </source>
</evidence>
<evidence type="ECO:0000256" key="6">
    <source>
        <dbReference type="ARBA" id="ARBA00022989"/>
    </source>
</evidence>
<sequence length="569" mass="64256">MCACPSRDKSKVKDTHSRRTQPDMPPPSIALEDLMESTSKIETGIPEFFRGQKVFITGATGFMGKVLVEKLLRSCPELDTLYLLMRPKRGQQPEQRLNDLLQSKFFSRVRAERGEDAIASQIKVVEGDVSRLGLAISNAVREELCRNVSVVFHVAATVRFDEPLRNAVLLNTRGTRELLALAKDMTNLKALVHVSTLFANCQHNHLLEEVYPTNAEPEKLISCAEWMDDTWLNVLCPVLTEERPNTYVYTKSLAEKLVEEASKTLPVAIFRPSIVMSTLNEPTPSWVDNLNGPSVVVLSGGNGMLKKMLCHEEKVAHVVPADLAINAMITLAWYLAICKPSECTVLNFTPPDGFGLTWQRFNKNIVRFYHQMPFSASTCIPTLELCKSKVNVKLSHFYMMLWAYLADFVNGIMGHKKRFARLQIKVNSAIESLTYFTTNQWTCDTENVTRLLKSLNPVDDKSFNFDLRKIPWDDYIFEYGIGIRQYIMKDELSTIPAARKRVQWIRWIQTALSLVVLAGIMHVLFGSCLHQVEYLSFRLQTESPGTNSVVTAATDVFAADNSLLISSFV</sequence>
<accession>A0A8S1DPP0</accession>
<evidence type="ECO:0000256" key="2">
    <source>
        <dbReference type="ARBA" id="ARBA00005928"/>
    </source>
</evidence>
<proteinExistence type="inferred from homology"/>
<keyword evidence="15" id="KW-1185">Reference proteome</keyword>
<comment type="subcellular location">
    <subcellularLocation>
        <location evidence="1">Membrane</location>
        <topology evidence="1">Multi-pass membrane protein</topology>
    </subcellularLocation>
</comment>
<dbReference type="GO" id="GO:0080019">
    <property type="term" value="F:alcohol-forming very long-chain fatty acyl-CoA reductase activity"/>
    <property type="evidence" value="ECO:0007669"/>
    <property type="project" value="InterPro"/>
</dbReference>
<feature type="domain" description="Thioester reductase (TE)" evidence="13">
    <location>
        <begin position="56"/>
        <end position="328"/>
    </location>
</feature>
<dbReference type="InterPro" id="IPR033640">
    <property type="entry name" value="FAR_C"/>
</dbReference>
<comment type="catalytic activity">
    <reaction evidence="9 10">
        <text>a long-chain fatty acyl-CoA + 2 NADPH + 2 H(+) = a long-chain primary fatty alcohol + 2 NADP(+) + CoA</text>
        <dbReference type="Rhea" id="RHEA:52716"/>
        <dbReference type="ChEBI" id="CHEBI:15378"/>
        <dbReference type="ChEBI" id="CHEBI:57287"/>
        <dbReference type="ChEBI" id="CHEBI:57783"/>
        <dbReference type="ChEBI" id="CHEBI:58349"/>
        <dbReference type="ChEBI" id="CHEBI:77396"/>
        <dbReference type="ChEBI" id="CHEBI:83139"/>
        <dbReference type="EC" id="1.2.1.84"/>
    </reaction>
</comment>
<gene>
    <name evidence="14" type="ORF">CLODIP_2_CD06415</name>
</gene>
<dbReference type="InterPro" id="IPR013120">
    <property type="entry name" value="FAR_NAD-bd"/>
</dbReference>
<keyword evidence="5 10" id="KW-0521">NADP</keyword>
<evidence type="ECO:0000256" key="10">
    <source>
        <dbReference type="RuleBase" id="RU363097"/>
    </source>
</evidence>
<evidence type="ECO:0000256" key="9">
    <source>
        <dbReference type="ARBA" id="ARBA00052530"/>
    </source>
</evidence>
<feature type="compositionally biased region" description="Basic and acidic residues" evidence="11">
    <location>
        <begin position="1"/>
        <end position="21"/>
    </location>
</feature>
<reference evidence="14 15" key="1">
    <citation type="submission" date="2020-04" db="EMBL/GenBank/DDBJ databases">
        <authorList>
            <person name="Alioto T."/>
            <person name="Alioto T."/>
            <person name="Gomez Garrido J."/>
        </authorList>
    </citation>
    <scope>NUCLEOTIDE SEQUENCE [LARGE SCALE GENOMIC DNA]</scope>
</reference>
<dbReference type="Pfam" id="PF03015">
    <property type="entry name" value="Sterile"/>
    <property type="match status" value="1"/>
</dbReference>
<comment type="similarity">
    <text evidence="2 10">Belongs to the fatty acyl-CoA reductase family.</text>
</comment>
<keyword evidence="8 10" id="KW-0472">Membrane</keyword>
<feature type="domain" description="Fatty acyl-CoA reductase C-terminal" evidence="12">
    <location>
        <begin position="398"/>
        <end position="490"/>
    </location>
</feature>
<keyword evidence="3 10" id="KW-0444">Lipid biosynthesis</keyword>
<keyword evidence="6 10" id="KW-1133">Transmembrane helix</keyword>
<dbReference type="GO" id="GO:0035336">
    <property type="term" value="P:long-chain fatty-acyl-CoA metabolic process"/>
    <property type="evidence" value="ECO:0007669"/>
    <property type="project" value="TreeGrafter"/>
</dbReference>
<keyword evidence="7 10" id="KW-0443">Lipid metabolism</keyword>
<evidence type="ECO:0000313" key="15">
    <source>
        <dbReference type="Proteomes" id="UP000494165"/>
    </source>
</evidence>
<dbReference type="GO" id="GO:0016020">
    <property type="term" value="C:membrane"/>
    <property type="evidence" value="ECO:0007669"/>
    <property type="project" value="UniProtKB-SubCell"/>
</dbReference>
<dbReference type="InterPro" id="IPR036291">
    <property type="entry name" value="NAD(P)-bd_dom_sf"/>
</dbReference>
<dbReference type="CDD" id="cd09071">
    <property type="entry name" value="FAR_C"/>
    <property type="match status" value="1"/>
</dbReference>
<evidence type="ECO:0000256" key="4">
    <source>
        <dbReference type="ARBA" id="ARBA00022692"/>
    </source>
</evidence>
<feature type="transmembrane region" description="Helical" evidence="10">
    <location>
        <begin position="504"/>
        <end position="525"/>
    </location>
</feature>
<dbReference type="GO" id="GO:0102965">
    <property type="term" value="F:alcohol-forming long-chain fatty acyl-CoA reductase activity"/>
    <property type="evidence" value="ECO:0007669"/>
    <property type="project" value="UniProtKB-EC"/>
</dbReference>
<evidence type="ECO:0000256" key="5">
    <source>
        <dbReference type="ARBA" id="ARBA00022857"/>
    </source>
</evidence>
<dbReference type="AlphaFoldDB" id="A0A8S1DPP0"/>
<comment type="caution">
    <text evidence="14">The sequence shown here is derived from an EMBL/GenBank/DDBJ whole genome shotgun (WGS) entry which is preliminary data.</text>
</comment>
<dbReference type="GO" id="GO:0005777">
    <property type="term" value="C:peroxisome"/>
    <property type="evidence" value="ECO:0007669"/>
    <property type="project" value="TreeGrafter"/>
</dbReference>
<evidence type="ECO:0000256" key="1">
    <source>
        <dbReference type="ARBA" id="ARBA00004141"/>
    </source>
</evidence>
<keyword evidence="4 10" id="KW-0812">Transmembrane</keyword>
<dbReference type="OrthoDB" id="429813at2759"/>
<evidence type="ECO:0000256" key="7">
    <source>
        <dbReference type="ARBA" id="ARBA00023098"/>
    </source>
</evidence>
<evidence type="ECO:0000259" key="12">
    <source>
        <dbReference type="Pfam" id="PF03015"/>
    </source>
</evidence>
<keyword evidence="10" id="KW-0560">Oxidoreductase</keyword>
<dbReference type="SUPFAM" id="SSF51735">
    <property type="entry name" value="NAD(P)-binding Rossmann-fold domains"/>
    <property type="match status" value="1"/>
</dbReference>
<evidence type="ECO:0000256" key="3">
    <source>
        <dbReference type="ARBA" id="ARBA00022516"/>
    </source>
</evidence>
<evidence type="ECO:0000256" key="11">
    <source>
        <dbReference type="SAM" id="MobiDB-lite"/>
    </source>
</evidence>
<organism evidence="14 15">
    <name type="scientific">Cloeon dipterum</name>
    <dbReference type="NCBI Taxonomy" id="197152"/>
    <lineage>
        <taxon>Eukaryota</taxon>
        <taxon>Metazoa</taxon>
        <taxon>Ecdysozoa</taxon>
        <taxon>Arthropoda</taxon>
        <taxon>Hexapoda</taxon>
        <taxon>Insecta</taxon>
        <taxon>Pterygota</taxon>
        <taxon>Palaeoptera</taxon>
        <taxon>Ephemeroptera</taxon>
        <taxon>Pisciforma</taxon>
        <taxon>Baetidae</taxon>
        <taxon>Cloeon</taxon>
    </lineage>
</organism>
<name>A0A8S1DPP0_9INSE</name>
<dbReference type="EC" id="1.2.1.84" evidence="10"/>